<dbReference type="Gene3D" id="3.30.40.10">
    <property type="entry name" value="Zinc/RING finger domain, C3HC4 (zinc finger)"/>
    <property type="match status" value="1"/>
</dbReference>
<dbReference type="RefSeq" id="XP_028464831.1">
    <property type="nucleotide sequence ID" value="XM_028615111.1"/>
</dbReference>
<keyword evidence="2" id="KW-0863">Zinc-finger</keyword>
<feature type="compositionally biased region" description="Polar residues" evidence="4">
    <location>
        <begin position="547"/>
        <end position="565"/>
    </location>
</feature>
<name>A0A3N2PRA7_SODAK</name>
<evidence type="ECO:0000259" key="5">
    <source>
        <dbReference type="SMART" id="SM00249"/>
    </source>
</evidence>
<feature type="compositionally biased region" description="Basic and acidic residues" evidence="4">
    <location>
        <begin position="356"/>
        <end position="380"/>
    </location>
</feature>
<keyword evidence="3" id="KW-0862">Zinc</keyword>
<dbReference type="STRING" id="1314773.A0A3N2PRA7"/>
<dbReference type="SMART" id="SM00249">
    <property type="entry name" value="PHD"/>
    <property type="match status" value="1"/>
</dbReference>
<evidence type="ECO:0000256" key="4">
    <source>
        <dbReference type="SAM" id="MobiDB-lite"/>
    </source>
</evidence>
<dbReference type="PROSITE" id="PS01359">
    <property type="entry name" value="ZF_PHD_1"/>
    <property type="match status" value="1"/>
</dbReference>
<feature type="compositionally biased region" description="Polar residues" evidence="4">
    <location>
        <begin position="700"/>
        <end position="725"/>
    </location>
</feature>
<feature type="compositionally biased region" description="Polar residues" evidence="4">
    <location>
        <begin position="799"/>
        <end position="811"/>
    </location>
</feature>
<feature type="region of interest" description="Disordered" evidence="4">
    <location>
        <begin position="525"/>
        <end position="652"/>
    </location>
</feature>
<dbReference type="InterPro" id="IPR011011">
    <property type="entry name" value="Znf_FYVE_PHD"/>
</dbReference>
<dbReference type="Pfam" id="PF00628">
    <property type="entry name" value="PHD"/>
    <property type="match status" value="1"/>
</dbReference>
<keyword evidence="1" id="KW-0479">Metal-binding</keyword>
<dbReference type="PANTHER" id="PTHR14296">
    <property type="entry name" value="REMODELING AND SPACING FACTOR 1"/>
    <property type="match status" value="1"/>
</dbReference>
<dbReference type="AlphaFoldDB" id="A0A3N2PRA7"/>
<organism evidence="6 7">
    <name type="scientific">Sodiomyces alkalinus (strain CBS 110278 / VKM F-3762 / F11)</name>
    <name type="common">Alkaliphilic filamentous fungus</name>
    <dbReference type="NCBI Taxonomy" id="1314773"/>
    <lineage>
        <taxon>Eukaryota</taxon>
        <taxon>Fungi</taxon>
        <taxon>Dikarya</taxon>
        <taxon>Ascomycota</taxon>
        <taxon>Pezizomycotina</taxon>
        <taxon>Sordariomycetes</taxon>
        <taxon>Hypocreomycetidae</taxon>
        <taxon>Glomerellales</taxon>
        <taxon>Plectosphaerellaceae</taxon>
        <taxon>Sodiomyces</taxon>
    </lineage>
</organism>
<feature type="region of interest" description="Disordered" evidence="4">
    <location>
        <begin position="219"/>
        <end position="269"/>
    </location>
</feature>
<protein>
    <recommendedName>
        <fullName evidence="5">Zinc finger PHD-type domain-containing protein</fullName>
    </recommendedName>
</protein>
<dbReference type="OrthoDB" id="303107at2759"/>
<dbReference type="Proteomes" id="UP000272025">
    <property type="component" value="Unassembled WGS sequence"/>
</dbReference>
<feature type="compositionally biased region" description="Basic and acidic residues" evidence="4">
    <location>
        <begin position="425"/>
        <end position="442"/>
    </location>
</feature>
<evidence type="ECO:0000256" key="2">
    <source>
        <dbReference type="ARBA" id="ARBA00022771"/>
    </source>
</evidence>
<dbReference type="GO" id="GO:0006355">
    <property type="term" value="P:regulation of DNA-templated transcription"/>
    <property type="evidence" value="ECO:0007669"/>
    <property type="project" value="InterPro"/>
</dbReference>
<feature type="compositionally biased region" description="Basic and acidic residues" evidence="4">
    <location>
        <begin position="595"/>
        <end position="619"/>
    </location>
</feature>
<reference evidence="6 7" key="1">
    <citation type="journal article" date="2018" name="Mol. Ecol.">
        <title>The obligate alkalophilic soda-lake fungus Sodiomyces alkalinus has shifted to a protein diet.</title>
        <authorList>
            <person name="Grum-Grzhimaylo A.A."/>
            <person name="Falkoski D.L."/>
            <person name="van den Heuvel J."/>
            <person name="Valero-Jimenez C.A."/>
            <person name="Min B."/>
            <person name="Choi I.G."/>
            <person name="Lipzen A."/>
            <person name="Daum C.G."/>
            <person name="Aanen D.K."/>
            <person name="Tsang A."/>
            <person name="Henrissat B."/>
            <person name="Bilanenko E.N."/>
            <person name="de Vries R.P."/>
            <person name="van Kan J.A.L."/>
            <person name="Grigoriev I.V."/>
            <person name="Debets A.J.M."/>
        </authorList>
    </citation>
    <scope>NUCLEOTIDE SEQUENCE [LARGE SCALE GENOMIC DNA]</scope>
    <source>
        <strain evidence="6 7">F11</strain>
    </source>
</reference>
<feature type="compositionally biased region" description="Low complexity" evidence="4">
    <location>
        <begin position="621"/>
        <end position="636"/>
    </location>
</feature>
<feature type="compositionally biased region" description="Polar residues" evidence="4">
    <location>
        <begin position="763"/>
        <end position="787"/>
    </location>
</feature>
<evidence type="ECO:0000256" key="3">
    <source>
        <dbReference type="ARBA" id="ARBA00022833"/>
    </source>
</evidence>
<proteinExistence type="predicted"/>
<dbReference type="PANTHER" id="PTHR14296:SF3">
    <property type="entry name" value="DIKAR, ISOFORM F"/>
    <property type="match status" value="1"/>
</dbReference>
<dbReference type="InterPro" id="IPR028938">
    <property type="entry name" value="Rsf1-like"/>
</dbReference>
<feature type="region of interest" description="Disordered" evidence="4">
    <location>
        <begin position="408"/>
        <end position="442"/>
    </location>
</feature>
<gene>
    <name evidence="6" type="ORF">SODALDRAFT_380509</name>
</gene>
<evidence type="ECO:0000313" key="6">
    <source>
        <dbReference type="EMBL" id="ROT37025.1"/>
    </source>
</evidence>
<feature type="compositionally biased region" description="Basic and acidic residues" evidence="4">
    <location>
        <begin position="408"/>
        <end position="417"/>
    </location>
</feature>
<feature type="compositionally biased region" description="Polar residues" evidence="4">
    <location>
        <begin position="246"/>
        <end position="265"/>
    </location>
</feature>
<dbReference type="InterPro" id="IPR013083">
    <property type="entry name" value="Znf_RING/FYVE/PHD"/>
</dbReference>
<feature type="region of interest" description="Disordered" evidence="4">
    <location>
        <begin position="344"/>
        <end position="380"/>
    </location>
</feature>
<dbReference type="InterPro" id="IPR019787">
    <property type="entry name" value="Znf_PHD-finger"/>
</dbReference>
<accession>A0A3N2PRA7</accession>
<feature type="domain" description="Zinc finger PHD-type" evidence="5">
    <location>
        <begin position="470"/>
        <end position="518"/>
    </location>
</feature>
<feature type="region of interest" description="Disordered" evidence="4">
    <location>
        <begin position="689"/>
        <end position="818"/>
    </location>
</feature>
<dbReference type="EMBL" id="ML119058">
    <property type="protein sequence ID" value="ROT37025.1"/>
    <property type="molecule type" value="Genomic_DNA"/>
</dbReference>
<evidence type="ECO:0000256" key="1">
    <source>
        <dbReference type="ARBA" id="ARBA00022723"/>
    </source>
</evidence>
<evidence type="ECO:0000313" key="7">
    <source>
        <dbReference type="Proteomes" id="UP000272025"/>
    </source>
</evidence>
<dbReference type="GO" id="GO:0008270">
    <property type="term" value="F:zinc ion binding"/>
    <property type="evidence" value="ECO:0007669"/>
    <property type="project" value="UniProtKB-KW"/>
</dbReference>
<dbReference type="InterPro" id="IPR019786">
    <property type="entry name" value="Zinc_finger_PHD-type_CS"/>
</dbReference>
<feature type="compositionally biased region" description="Basic residues" evidence="4">
    <location>
        <begin position="226"/>
        <end position="245"/>
    </location>
</feature>
<sequence length="818" mass="91518">MAPFSSPTEEQSPLNTYQYHTSALTGEMGTLRKRTHLEASTDVPADGPATEPSLRQRIRNMWQFANLGQWIYLFGKAVKIDDRLDTDELEAECLKPTSPVLQDIGLALLKFVSSHRGLTLENFDEYTRRQYVDKNPDRNPFGTEEVPAKFTDFDVFTKIRVLHQLTQWAMLHPERLRDRMDETRDIDQTSWRIEPMGWDRQDRTYFVLDDNRVYRLSEPLAQPPLSRKKTKTSRRALRASKRRHSSNTNNTADPGGANSNPSESVLSDGIEIDNGLGGMKWECLAVTLEEVHRVVASFQNTRDENEKVLRDQLQEHLVPILEKQEESRKRRALQQQRELENLAKMANAKRSSRLANKQERQKLEEQAREEEQRQLAEKEAARKVEETRLKLERDREVRLMSREKRIKEREARRRQYEEELSNLSEDSRRTGHGEGRLSQRQLHTEIEKNKQALKQLQDDDAEDDWLFDCECGVYGRVDDGTHSISCERCNVWQHSKCVGVLEAQAEQPRFHFVCSACLRREDAANGKPRPTIKLKVNRSEGAASDPGHSSQSRTLVVEIPSSNGENRAAVRPELAQEKSAALCSDAPHANTGVDGHGRGGSHDGDKPVAIHDTATDAQHESFASSASSGHNSASIARHSLNPRGNHPQDTKPRLLLASSTGEIARPPFTPLGSSSVQEQSPADMFVDAESPIIKPPQYPTYGTSGTSPRRDSAITSSPGAWSNKSLIAAPVLGRQVRGDAGSTEPGVLPPSSTGHSPAKQPSARDSPTAASFKTRNISPVYPPTTTLAPLDQHPILTPPTKQASGPRQSQVPGKLHFS</sequence>
<dbReference type="GO" id="GO:0031213">
    <property type="term" value="C:RSF complex"/>
    <property type="evidence" value="ECO:0007669"/>
    <property type="project" value="InterPro"/>
</dbReference>
<dbReference type="InterPro" id="IPR001965">
    <property type="entry name" value="Znf_PHD"/>
</dbReference>
<dbReference type="SUPFAM" id="SSF57903">
    <property type="entry name" value="FYVE/PHD zinc finger"/>
    <property type="match status" value="1"/>
</dbReference>
<keyword evidence="7" id="KW-1185">Reference proteome</keyword>
<dbReference type="GeneID" id="39583588"/>